<reference evidence="1" key="1">
    <citation type="journal article" date="2019" name="bioRxiv">
        <title>The Genome of the Zebra Mussel, Dreissena polymorpha: A Resource for Invasive Species Research.</title>
        <authorList>
            <person name="McCartney M.A."/>
            <person name="Auch B."/>
            <person name="Kono T."/>
            <person name="Mallez S."/>
            <person name="Zhang Y."/>
            <person name="Obille A."/>
            <person name="Becker A."/>
            <person name="Abrahante J.E."/>
            <person name="Garbe J."/>
            <person name="Badalamenti J.P."/>
            <person name="Herman A."/>
            <person name="Mangelson H."/>
            <person name="Liachko I."/>
            <person name="Sullivan S."/>
            <person name="Sone E.D."/>
            <person name="Koren S."/>
            <person name="Silverstein K.A.T."/>
            <person name="Beckman K.B."/>
            <person name="Gohl D.M."/>
        </authorList>
    </citation>
    <scope>NUCLEOTIDE SEQUENCE</scope>
    <source>
        <strain evidence="1">Duluth1</strain>
        <tissue evidence="1">Whole animal</tissue>
    </source>
</reference>
<proteinExistence type="predicted"/>
<organism evidence="1 2">
    <name type="scientific">Dreissena polymorpha</name>
    <name type="common">Zebra mussel</name>
    <name type="synonym">Mytilus polymorpha</name>
    <dbReference type="NCBI Taxonomy" id="45954"/>
    <lineage>
        <taxon>Eukaryota</taxon>
        <taxon>Metazoa</taxon>
        <taxon>Spiralia</taxon>
        <taxon>Lophotrochozoa</taxon>
        <taxon>Mollusca</taxon>
        <taxon>Bivalvia</taxon>
        <taxon>Autobranchia</taxon>
        <taxon>Heteroconchia</taxon>
        <taxon>Euheterodonta</taxon>
        <taxon>Imparidentia</taxon>
        <taxon>Neoheterodontei</taxon>
        <taxon>Myida</taxon>
        <taxon>Dreissenoidea</taxon>
        <taxon>Dreissenidae</taxon>
        <taxon>Dreissena</taxon>
    </lineage>
</organism>
<dbReference type="EMBL" id="JAIWYP010000009">
    <property type="protein sequence ID" value="KAH3777807.1"/>
    <property type="molecule type" value="Genomic_DNA"/>
</dbReference>
<gene>
    <name evidence="1" type="ORF">DPMN_179255</name>
</gene>
<evidence type="ECO:0000313" key="2">
    <source>
        <dbReference type="Proteomes" id="UP000828390"/>
    </source>
</evidence>
<name>A0A9D4ECG5_DREPO</name>
<keyword evidence="2" id="KW-1185">Reference proteome</keyword>
<comment type="caution">
    <text evidence="1">The sequence shown here is derived from an EMBL/GenBank/DDBJ whole genome shotgun (WGS) entry which is preliminary data.</text>
</comment>
<accession>A0A9D4ECG5</accession>
<protein>
    <submittedName>
        <fullName evidence="1">Uncharacterized protein</fullName>
    </submittedName>
</protein>
<reference evidence="1" key="2">
    <citation type="submission" date="2020-11" db="EMBL/GenBank/DDBJ databases">
        <authorList>
            <person name="McCartney M.A."/>
            <person name="Auch B."/>
            <person name="Kono T."/>
            <person name="Mallez S."/>
            <person name="Becker A."/>
            <person name="Gohl D.M."/>
            <person name="Silverstein K.A.T."/>
            <person name="Koren S."/>
            <person name="Bechman K.B."/>
            <person name="Herman A."/>
            <person name="Abrahante J.E."/>
            <person name="Garbe J."/>
        </authorList>
    </citation>
    <scope>NUCLEOTIDE SEQUENCE</scope>
    <source>
        <strain evidence="1">Duluth1</strain>
        <tissue evidence="1">Whole animal</tissue>
    </source>
</reference>
<dbReference type="Proteomes" id="UP000828390">
    <property type="component" value="Unassembled WGS sequence"/>
</dbReference>
<dbReference type="AlphaFoldDB" id="A0A9D4ECG5"/>
<evidence type="ECO:0000313" key="1">
    <source>
        <dbReference type="EMBL" id="KAH3777807.1"/>
    </source>
</evidence>
<sequence>MSLVQGISRFPYVYKSLTSFAVHSVDYIGGFAGGLVPHIVCFAGGISELFGFHHVRKDCATLCPTRSAPVWNPEKHSVVFLSTNMSSRLQSFLNAANGGSGNTFFIRSEVLSVGRCFRRIWPTFGCALEKVITSGTLEVLFEGTFVRSRSSRFLLSTFFSSVTANRPLYHRFSSCSLIPSLSFV</sequence>